<reference evidence="4" key="1">
    <citation type="submission" date="2016-10" db="EMBL/GenBank/DDBJ databases">
        <authorList>
            <person name="Varghese N."/>
            <person name="Submissions S."/>
        </authorList>
    </citation>
    <scope>NUCLEOTIDE SEQUENCE [LARGE SCALE GENOMIC DNA]</scope>
    <source>
        <strain evidence="4">DSM 27981</strain>
    </source>
</reference>
<dbReference type="STRING" id="1177982.SAMN04489711_1293"/>
<dbReference type="GO" id="GO:0016989">
    <property type="term" value="F:sigma factor antagonist activity"/>
    <property type="evidence" value="ECO:0007669"/>
    <property type="project" value="TreeGrafter"/>
</dbReference>
<dbReference type="InterPro" id="IPR012373">
    <property type="entry name" value="Ferrdict_sens_TM"/>
</dbReference>
<evidence type="ECO:0000313" key="4">
    <source>
        <dbReference type="Proteomes" id="UP000199119"/>
    </source>
</evidence>
<sequence>MTAPHHPAAHDAAVSPRVAREAVDWLLQLHPGNGTEAHSAHQQWQAWMAADPAHARAWQRIAEVDGQLRGVPAAVALPTLAAPGMGRRRAVQLAAALTAGAGGLLAARQTTPWQHLAADLSTATGERHATVLADGTRLQLNTASAVDVRYGPAERLIVLRAGEILVHSAPDASGRPLRVRTAAGMVRAIGTRFTVRQLADGNGIPFVLGAPIALVAVLEGAVELTPAAAPTATLRLNAGQQAQLTAASAGPPEPLPDGAAAWSEGMLIADAMPLAGFIAELSRHRPGVLRCAPEVAGLRVSGAYPLADTDRVLAALARALPVQVQSRTRWWVTVAARDG</sequence>
<proteinExistence type="predicted"/>
<gene>
    <name evidence="3" type="ORF">SAMN04489711_1293</name>
</gene>
<dbReference type="Proteomes" id="UP000199119">
    <property type="component" value="Unassembled WGS sequence"/>
</dbReference>
<accession>A0A1I2HQZ6</accession>
<evidence type="ECO:0000313" key="3">
    <source>
        <dbReference type="EMBL" id="SFF32112.1"/>
    </source>
</evidence>
<dbReference type="PANTHER" id="PTHR30273">
    <property type="entry name" value="PERIPLASMIC SIGNAL SENSOR AND SIGMA FACTOR ACTIVATOR FECR-RELATED"/>
    <property type="match status" value="1"/>
</dbReference>
<protein>
    <submittedName>
        <fullName evidence="3">FecR family protein</fullName>
    </submittedName>
</protein>
<dbReference type="InterPro" id="IPR032623">
    <property type="entry name" value="FecR_N"/>
</dbReference>
<dbReference type="Gene3D" id="2.60.120.1440">
    <property type="match status" value="1"/>
</dbReference>
<dbReference type="AlphaFoldDB" id="A0A1I2HQZ6"/>
<evidence type="ECO:0000259" key="2">
    <source>
        <dbReference type="Pfam" id="PF16220"/>
    </source>
</evidence>
<feature type="domain" description="FecR N-terminal" evidence="2">
    <location>
        <begin position="20"/>
        <end position="63"/>
    </location>
</feature>
<dbReference type="Pfam" id="PF04773">
    <property type="entry name" value="FecR"/>
    <property type="match status" value="1"/>
</dbReference>
<dbReference type="EMBL" id="FONX01000029">
    <property type="protein sequence ID" value="SFF32112.1"/>
    <property type="molecule type" value="Genomic_DNA"/>
</dbReference>
<dbReference type="InterPro" id="IPR006860">
    <property type="entry name" value="FecR"/>
</dbReference>
<feature type="domain" description="FecR protein" evidence="1">
    <location>
        <begin position="119"/>
        <end position="223"/>
    </location>
</feature>
<dbReference type="PIRSF" id="PIRSF018266">
    <property type="entry name" value="FecR"/>
    <property type="match status" value="1"/>
</dbReference>
<organism evidence="3 4">
    <name type="scientific">Paracidovorax wautersii</name>
    <dbReference type="NCBI Taxonomy" id="1177982"/>
    <lineage>
        <taxon>Bacteria</taxon>
        <taxon>Pseudomonadati</taxon>
        <taxon>Pseudomonadota</taxon>
        <taxon>Betaproteobacteria</taxon>
        <taxon>Burkholderiales</taxon>
        <taxon>Comamonadaceae</taxon>
        <taxon>Paracidovorax</taxon>
    </lineage>
</organism>
<dbReference type="PANTHER" id="PTHR30273:SF2">
    <property type="entry name" value="PROTEIN FECR"/>
    <property type="match status" value="1"/>
</dbReference>
<dbReference type="OrthoDB" id="1100567at2"/>
<dbReference type="Pfam" id="PF16220">
    <property type="entry name" value="DUF4880"/>
    <property type="match status" value="1"/>
</dbReference>
<evidence type="ECO:0000259" key="1">
    <source>
        <dbReference type="Pfam" id="PF04773"/>
    </source>
</evidence>
<name>A0A1I2HQZ6_9BURK</name>
<dbReference type="RefSeq" id="WP_092942510.1">
    <property type="nucleotide sequence ID" value="NZ_FONX01000029.1"/>
</dbReference>
<keyword evidence="4" id="KW-1185">Reference proteome</keyword>